<reference evidence="1" key="1">
    <citation type="journal article" date="2020" name="Nature">
        <title>Giant virus diversity and host interactions through global metagenomics.</title>
        <authorList>
            <person name="Schulz F."/>
            <person name="Roux S."/>
            <person name="Paez-Espino D."/>
            <person name="Jungbluth S."/>
            <person name="Walsh D.A."/>
            <person name="Denef V.J."/>
            <person name="McMahon K.D."/>
            <person name="Konstantinidis K.T."/>
            <person name="Eloe-Fadrosh E.A."/>
            <person name="Kyrpides N.C."/>
            <person name="Woyke T."/>
        </authorList>
    </citation>
    <scope>NUCLEOTIDE SEQUENCE</scope>
    <source>
        <strain evidence="1">GVMAG-S-1021933-23</strain>
    </source>
</reference>
<protein>
    <recommendedName>
        <fullName evidence="2">Major capsid protein N-terminal domain-containing protein</fullName>
    </recommendedName>
</protein>
<name>A0A6C0AF23_9ZZZZ</name>
<evidence type="ECO:0000313" key="1">
    <source>
        <dbReference type="EMBL" id="QHS78296.1"/>
    </source>
</evidence>
<dbReference type="SUPFAM" id="SSF49749">
    <property type="entry name" value="Group II dsDNA viruses VP"/>
    <property type="match status" value="1"/>
</dbReference>
<sequence length="475" mass="55324">MSNTNEKFSIFNSLKNELTLFQKKLHYPSKDYSEEEEYDEEDKLASIFSRQFKKSPWYYQFPEVMDASQVSRNGTDYHVFKVNMTPHALLYSDITQELPHIQCQNGYTARWTHNVGSNIIIEGSLMLDGRKIQSIDYRYNDNFNQTMLSPSKRSNIDRNLGNCISGENFLPKLKRFTTSYTPNWFYNIEVSNYFPLFYCGLFNKLEHHLLLRRKISDLLEIRDPDGKPVKLSTKSIKSIDGSTSFSDDHMLPLPKMFGKYLLFSDEECTHNTNLCFDKSDAITNRNIYFIEDIVIVEQKNPSSLGSTQSLELKDIKFPCNRLCWVAQNQQAYKNKSYSNYTTNSEYISEGYSPFRDTSLYKGTEEIFSEMPSYRTERFYPEKHYPCVPYQNGYNSWSFGYDAGDVLIAQPGVVFNNGIMNFNLQDSDPVLDDTDHECHDQFKIVVFATVVKKLTFETFPKNEAERQTVGVKINIE</sequence>
<dbReference type="InterPro" id="IPR016112">
    <property type="entry name" value="VP_dsDNA_II"/>
</dbReference>
<dbReference type="Gene3D" id="2.70.9.10">
    <property type="entry name" value="Adenovirus Type 2 Hexon, domain 4"/>
    <property type="match status" value="1"/>
</dbReference>
<organism evidence="1">
    <name type="scientific">viral metagenome</name>
    <dbReference type="NCBI Taxonomy" id="1070528"/>
    <lineage>
        <taxon>unclassified sequences</taxon>
        <taxon>metagenomes</taxon>
        <taxon>organismal metagenomes</taxon>
    </lineage>
</organism>
<accession>A0A6C0AF23</accession>
<dbReference type="AlphaFoldDB" id="A0A6C0AF23"/>
<evidence type="ECO:0008006" key="2">
    <source>
        <dbReference type="Google" id="ProtNLM"/>
    </source>
</evidence>
<proteinExistence type="predicted"/>
<dbReference type="EMBL" id="MN740596">
    <property type="protein sequence ID" value="QHS78296.1"/>
    <property type="molecule type" value="Genomic_DNA"/>
</dbReference>